<sequence>MVAIGFRVDVGQYVRLGNRMAAVGDKLPLAVYRAVRHTGDQTLTQVRRALVSQTGARYGAVRRVTSGRAEYGAGRYVIRAADRTLPLRDFGARQVKTGISAAPWKVRRRFPHMFMVSSLGGHVFVRVGGKRKASKGSYAGQMRQRITKRWGPAIPKEMVKGASEAAFFATVQAVLPRRLDHELVRLLT</sequence>
<protein>
    <recommendedName>
        <fullName evidence="3">Prophage minor tail protein Z (GPZ)</fullName>
    </recommendedName>
</protein>
<evidence type="ECO:0000313" key="2">
    <source>
        <dbReference type="Proteomes" id="UP000186406"/>
    </source>
</evidence>
<gene>
    <name evidence="1" type="ORF">SAMN02745172_02475</name>
</gene>
<name>A0A1M7ZLQ1_9HYPH</name>
<accession>A0A1M7ZLQ1</accession>
<reference evidence="1 2" key="1">
    <citation type="submission" date="2016-12" db="EMBL/GenBank/DDBJ databases">
        <authorList>
            <person name="Song W.-J."/>
            <person name="Kurnit D.M."/>
        </authorList>
    </citation>
    <scope>NUCLEOTIDE SEQUENCE [LARGE SCALE GENOMIC DNA]</scope>
    <source>
        <strain evidence="1 2">DSM 19599</strain>
    </source>
</reference>
<evidence type="ECO:0000313" key="1">
    <source>
        <dbReference type="EMBL" id="SHO65828.1"/>
    </source>
</evidence>
<dbReference type="OrthoDB" id="7840472at2"/>
<dbReference type="AlphaFoldDB" id="A0A1M7ZLQ1"/>
<keyword evidence="2" id="KW-1185">Reference proteome</keyword>
<evidence type="ECO:0008006" key="3">
    <source>
        <dbReference type="Google" id="ProtNLM"/>
    </source>
</evidence>
<dbReference type="EMBL" id="FRXO01000004">
    <property type="protein sequence ID" value="SHO65828.1"/>
    <property type="molecule type" value="Genomic_DNA"/>
</dbReference>
<organism evidence="1 2">
    <name type="scientific">Pseudoxanthobacter soli DSM 19599</name>
    <dbReference type="NCBI Taxonomy" id="1123029"/>
    <lineage>
        <taxon>Bacteria</taxon>
        <taxon>Pseudomonadati</taxon>
        <taxon>Pseudomonadota</taxon>
        <taxon>Alphaproteobacteria</taxon>
        <taxon>Hyphomicrobiales</taxon>
        <taxon>Segnochrobactraceae</taxon>
        <taxon>Pseudoxanthobacter</taxon>
    </lineage>
</organism>
<proteinExistence type="predicted"/>
<dbReference type="STRING" id="1123029.SAMN02745172_02475"/>
<dbReference type="RefSeq" id="WP_073629013.1">
    <property type="nucleotide sequence ID" value="NZ_FRXO01000004.1"/>
</dbReference>
<dbReference type="Proteomes" id="UP000186406">
    <property type="component" value="Unassembled WGS sequence"/>
</dbReference>